<protein>
    <submittedName>
        <fullName evidence="1">Uncharacterized protein</fullName>
    </submittedName>
</protein>
<dbReference type="AlphaFoldDB" id="A0A974BX73"/>
<organism evidence="1 2">
    <name type="scientific">Xenopus laevis</name>
    <name type="common">African clawed frog</name>
    <dbReference type="NCBI Taxonomy" id="8355"/>
    <lineage>
        <taxon>Eukaryota</taxon>
        <taxon>Metazoa</taxon>
        <taxon>Chordata</taxon>
        <taxon>Craniata</taxon>
        <taxon>Vertebrata</taxon>
        <taxon>Euteleostomi</taxon>
        <taxon>Amphibia</taxon>
        <taxon>Batrachia</taxon>
        <taxon>Anura</taxon>
        <taxon>Pipoidea</taxon>
        <taxon>Pipidae</taxon>
        <taxon>Xenopodinae</taxon>
        <taxon>Xenopus</taxon>
        <taxon>Xenopus</taxon>
    </lineage>
</organism>
<dbReference type="Proteomes" id="UP000694892">
    <property type="component" value="Chromosome 9_10L"/>
</dbReference>
<evidence type="ECO:0000313" key="2">
    <source>
        <dbReference type="Proteomes" id="UP000694892"/>
    </source>
</evidence>
<sequence length="76" mass="9075">MGLKKSYKCCSSYTCKFMHQLIYVLYVALMFSQSGKPKFVSVIQMRNETPKTFCMDKIKRCSKSLCMIYLYFFFFL</sequence>
<proteinExistence type="predicted"/>
<reference evidence="2" key="1">
    <citation type="journal article" date="2016" name="Nature">
        <title>Genome evolution in the allotetraploid frog Xenopus laevis.</title>
        <authorList>
            <person name="Session A.M."/>
            <person name="Uno Y."/>
            <person name="Kwon T."/>
            <person name="Chapman J.A."/>
            <person name="Toyoda A."/>
            <person name="Takahashi S."/>
            <person name="Fukui A."/>
            <person name="Hikosaka A."/>
            <person name="Suzuki A."/>
            <person name="Kondo M."/>
            <person name="van Heeringen S.J."/>
            <person name="Quigley I."/>
            <person name="Heinz S."/>
            <person name="Ogino H."/>
            <person name="Ochi H."/>
            <person name="Hellsten U."/>
            <person name="Lyons J.B."/>
            <person name="Simakov O."/>
            <person name="Putnam N."/>
            <person name="Stites J."/>
            <person name="Kuroki Y."/>
            <person name="Tanaka T."/>
            <person name="Michiue T."/>
            <person name="Watanabe M."/>
            <person name="Bogdanovic O."/>
            <person name="Lister R."/>
            <person name="Georgiou G."/>
            <person name="Paranjpe S.S."/>
            <person name="van Kruijsbergen I."/>
            <person name="Shu S."/>
            <person name="Carlson J."/>
            <person name="Kinoshita T."/>
            <person name="Ohta Y."/>
            <person name="Mawaribuchi S."/>
            <person name="Jenkins J."/>
            <person name="Grimwood J."/>
            <person name="Schmutz J."/>
            <person name="Mitros T."/>
            <person name="Mozaffari S.V."/>
            <person name="Suzuki Y."/>
            <person name="Haramoto Y."/>
            <person name="Yamamoto T.S."/>
            <person name="Takagi C."/>
            <person name="Heald R."/>
            <person name="Miller K."/>
            <person name="Haudenschild C."/>
            <person name="Kitzman J."/>
            <person name="Nakayama T."/>
            <person name="Izutsu Y."/>
            <person name="Robert J."/>
            <person name="Fortriede J."/>
            <person name="Burns K."/>
            <person name="Lotay V."/>
            <person name="Karimi K."/>
            <person name="Yasuoka Y."/>
            <person name="Dichmann D.S."/>
            <person name="Flajnik M.F."/>
            <person name="Houston D.W."/>
            <person name="Shendure J."/>
            <person name="DuPasquier L."/>
            <person name="Vize P.D."/>
            <person name="Zorn A.M."/>
            <person name="Ito M."/>
            <person name="Marcotte E.M."/>
            <person name="Wallingford J.B."/>
            <person name="Ito Y."/>
            <person name="Asashima M."/>
            <person name="Ueno N."/>
            <person name="Matsuda Y."/>
            <person name="Veenstra G.J."/>
            <person name="Fujiyama A."/>
            <person name="Harland R.M."/>
            <person name="Taira M."/>
            <person name="Rokhsar D.S."/>
        </authorList>
    </citation>
    <scope>NUCLEOTIDE SEQUENCE [LARGE SCALE GENOMIC DNA]</scope>
    <source>
        <strain evidence="2">J</strain>
    </source>
</reference>
<name>A0A974BX73_XENLA</name>
<dbReference type="EMBL" id="CM004482">
    <property type="protein sequence ID" value="OCT62623.1"/>
    <property type="molecule type" value="Genomic_DNA"/>
</dbReference>
<accession>A0A974BX73</accession>
<evidence type="ECO:0000313" key="1">
    <source>
        <dbReference type="EMBL" id="OCT62623.1"/>
    </source>
</evidence>
<gene>
    <name evidence="1" type="ORF">XELAEV_18043710mg</name>
</gene>